<organism evidence="8 9">
    <name type="scientific">Capsicum annuum</name>
    <name type="common">Capsicum pepper</name>
    <dbReference type="NCBI Taxonomy" id="4072"/>
    <lineage>
        <taxon>Eukaryota</taxon>
        <taxon>Viridiplantae</taxon>
        <taxon>Streptophyta</taxon>
        <taxon>Embryophyta</taxon>
        <taxon>Tracheophyta</taxon>
        <taxon>Spermatophyta</taxon>
        <taxon>Magnoliopsida</taxon>
        <taxon>eudicotyledons</taxon>
        <taxon>Gunneridae</taxon>
        <taxon>Pentapetalae</taxon>
        <taxon>asterids</taxon>
        <taxon>lamiids</taxon>
        <taxon>Solanales</taxon>
        <taxon>Solanaceae</taxon>
        <taxon>Solanoideae</taxon>
        <taxon>Capsiceae</taxon>
        <taxon>Capsicum</taxon>
    </lineage>
</organism>
<evidence type="ECO:0000313" key="8">
    <source>
        <dbReference type="EMBL" id="PHT87143.1"/>
    </source>
</evidence>
<proteinExistence type="inferred from homology"/>
<keyword evidence="6 7" id="KW-0539">Nucleus</keyword>
<evidence type="ECO:0000256" key="5">
    <source>
        <dbReference type="ARBA" id="ARBA00023163"/>
    </source>
</evidence>
<dbReference type="GO" id="GO:0043565">
    <property type="term" value="F:sequence-specific DNA binding"/>
    <property type="evidence" value="ECO:0000318"/>
    <property type="project" value="GO_Central"/>
</dbReference>
<evidence type="ECO:0000256" key="7">
    <source>
        <dbReference type="RuleBase" id="RU367160"/>
    </source>
</evidence>
<dbReference type="Pfam" id="PF06217">
    <property type="entry name" value="GAGA_bind"/>
    <property type="match status" value="1"/>
</dbReference>
<comment type="function">
    <text evidence="7">Transcriptional regulator that specifically binds to GA-rich elements (GAGA-repeats) present in regulatory sequences of genes involved in developmental processes.</text>
</comment>
<keyword evidence="3 7" id="KW-0805">Transcription regulation</keyword>
<evidence type="ECO:0000256" key="6">
    <source>
        <dbReference type="ARBA" id="ARBA00023242"/>
    </source>
</evidence>
<protein>
    <recommendedName>
        <fullName evidence="7">GAGA-binding transcriptional activator</fullName>
    </recommendedName>
</protein>
<dbReference type="SMART" id="SM01226">
    <property type="entry name" value="GAGA_bind"/>
    <property type="match status" value="1"/>
</dbReference>
<dbReference type="EMBL" id="AYRZ02000003">
    <property type="protein sequence ID" value="PHT87143.1"/>
    <property type="molecule type" value="Genomic_DNA"/>
</dbReference>
<evidence type="ECO:0000256" key="3">
    <source>
        <dbReference type="ARBA" id="ARBA00023015"/>
    </source>
</evidence>
<accession>A0A2G2ZYT1</accession>
<dbReference type="AlphaFoldDB" id="A0A2G2ZYT1"/>
<dbReference type="GO" id="GO:0003700">
    <property type="term" value="F:DNA-binding transcription factor activity"/>
    <property type="evidence" value="ECO:0000318"/>
    <property type="project" value="GO_Central"/>
</dbReference>
<dbReference type="PANTHER" id="PTHR31421:SF8">
    <property type="entry name" value="GAGA-BINDING TRANSCRIPTIONAL ACTIVATOR"/>
    <property type="match status" value="1"/>
</dbReference>
<dbReference type="InterPro" id="IPR010409">
    <property type="entry name" value="GAGA-bd_tscrpt_act"/>
</dbReference>
<keyword evidence="5 7" id="KW-0804">Transcription</keyword>
<reference evidence="8 9" key="2">
    <citation type="journal article" date="2017" name="Genome Biol.">
        <title>New reference genome sequences of hot pepper reveal the massive evolution of plant disease-resistance genes by retroduplication.</title>
        <authorList>
            <person name="Kim S."/>
            <person name="Park J."/>
            <person name="Yeom S.I."/>
            <person name="Kim Y.M."/>
            <person name="Seo E."/>
            <person name="Kim K.T."/>
            <person name="Kim M.S."/>
            <person name="Lee J.M."/>
            <person name="Cheong K."/>
            <person name="Shin H.S."/>
            <person name="Kim S.B."/>
            <person name="Han K."/>
            <person name="Lee J."/>
            <person name="Park M."/>
            <person name="Lee H.A."/>
            <person name="Lee H.Y."/>
            <person name="Lee Y."/>
            <person name="Oh S."/>
            <person name="Lee J.H."/>
            <person name="Choi E."/>
            <person name="Choi E."/>
            <person name="Lee S.E."/>
            <person name="Jeon J."/>
            <person name="Kim H."/>
            <person name="Choi G."/>
            <person name="Song H."/>
            <person name="Lee J."/>
            <person name="Lee S.C."/>
            <person name="Kwon J.K."/>
            <person name="Lee H.Y."/>
            <person name="Koo N."/>
            <person name="Hong Y."/>
            <person name="Kim R.W."/>
            <person name="Kang W.H."/>
            <person name="Huh J.H."/>
            <person name="Kang B.C."/>
            <person name="Yang T.J."/>
            <person name="Lee Y.H."/>
            <person name="Bennetzen J.L."/>
            <person name="Choi D."/>
        </authorList>
    </citation>
    <scope>NUCLEOTIDE SEQUENCE [LARGE SCALE GENOMIC DNA]</scope>
    <source>
        <strain evidence="9">cv. CM334</strain>
    </source>
</reference>
<comment type="subcellular location">
    <subcellularLocation>
        <location evidence="1 7">Nucleus</location>
    </subcellularLocation>
</comment>
<dbReference type="PANTHER" id="PTHR31421">
    <property type="entry name" value="PROTEIN BASIC PENTACYSTEINE3"/>
    <property type="match status" value="1"/>
</dbReference>
<dbReference type="Gramene" id="PHT87143">
    <property type="protein sequence ID" value="PHT87143"/>
    <property type="gene ID" value="T459_09249"/>
</dbReference>
<gene>
    <name evidence="8" type="ORF">T459_09249</name>
</gene>
<evidence type="ECO:0000256" key="4">
    <source>
        <dbReference type="ARBA" id="ARBA00023125"/>
    </source>
</evidence>
<keyword evidence="9" id="KW-1185">Reference proteome</keyword>
<evidence type="ECO:0000256" key="2">
    <source>
        <dbReference type="ARBA" id="ARBA00007911"/>
    </source>
</evidence>
<evidence type="ECO:0000256" key="1">
    <source>
        <dbReference type="ARBA" id="ARBA00004123"/>
    </source>
</evidence>
<sequence>MKVDSMGNEIEKLKTKEVKLKSKAANQLTQQCAKLCRSEDIKISELEGDVGTLHKTHNVYQSTIVGYSANHRFDAENRNLVSNSPGNGIESGAKHIYNQQQVYGTLVEVAHGSVKDPTARYLKDTDTSKAKVPKKPCYKWGHGGWQSACCITTISMHRLPQISSKYYSRVGGRKMSGRAFSKLLNCLVAQDYELSIPLDLKDHWDKNGTNLYSILK</sequence>
<reference evidence="8 9" key="1">
    <citation type="journal article" date="2014" name="Nat. Genet.">
        <title>Genome sequence of the hot pepper provides insights into the evolution of pungency in Capsicum species.</title>
        <authorList>
            <person name="Kim S."/>
            <person name="Park M."/>
            <person name="Yeom S.I."/>
            <person name="Kim Y.M."/>
            <person name="Lee J.M."/>
            <person name="Lee H.A."/>
            <person name="Seo E."/>
            <person name="Choi J."/>
            <person name="Cheong K."/>
            <person name="Kim K.T."/>
            <person name="Jung K."/>
            <person name="Lee G.W."/>
            <person name="Oh S.K."/>
            <person name="Bae C."/>
            <person name="Kim S.B."/>
            <person name="Lee H.Y."/>
            <person name="Kim S.Y."/>
            <person name="Kim M.S."/>
            <person name="Kang B.C."/>
            <person name="Jo Y.D."/>
            <person name="Yang H.B."/>
            <person name="Jeong H.J."/>
            <person name="Kang W.H."/>
            <person name="Kwon J.K."/>
            <person name="Shin C."/>
            <person name="Lim J.Y."/>
            <person name="Park J.H."/>
            <person name="Huh J.H."/>
            <person name="Kim J.S."/>
            <person name="Kim B.D."/>
            <person name="Cohen O."/>
            <person name="Paran I."/>
            <person name="Suh M.C."/>
            <person name="Lee S.B."/>
            <person name="Kim Y.K."/>
            <person name="Shin Y."/>
            <person name="Noh S.J."/>
            <person name="Park J."/>
            <person name="Seo Y.S."/>
            <person name="Kwon S.Y."/>
            <person name="Kim H.A."/>
            <person name="Park J.M."/>
            <person name="Kim H.J."/>
            <person name="Choi S.B."/>
            <person name="Bosland P.W."/>
            <person name="Reeves G."/>
            <person name="Jo S.H."/>
            <person name="Lee B.W."/>
            <person name="Cho H.T."/>
            <person name="Choi H.S."/>
            <person name="Lee M.S."/>
            <person name="Yu Y."/>
            <person name="Do Choi Y."/>
            <person name="Park B.S."/>
            <person name="van Deynze A."/>
            <person name="Ashrafi H."/>
            <person name="Hill T."/>
            <person name="Kim W.T."/>
            <person name="Pai H.S."/>
            <person name="Ahn H.K."/>
            <person name="Yeam I."/>
            <person name="Giovannoni J.J."/>
            <person name="Rose J.K."/>
            <person name="Sorensen I."/>
            <person name="Lee S.J."/>
            <person name="Kim R.W."/>
            <person name="Choi I.Y."/>
            <person name="Choi B.S."/>
            <person name="Lim J.S."/>
            <person name="Lee Y.H."/>
            <person name="Choi D."/>
        </authorList>
    </citation>
    <scope>NUCLEOTIDE SEQUENCE [LARGE SCALE GENOMIC DNA]</scope>
    <source>
        <strain evidence="9">cv. CM334</strain>
    </source>
</reference>
<name>A0A2G2ZYT1_CAPAN</name>
<keyword evidence="4 7" id="KW-0238">DNA-binding</keyword>
<comment type="similarity">
    <text evidence="2 7">Belongs to the BBR/BPC family.</text>
</comment>
<dbReference type="GO" id="GO:0005634">
    <property type="term" value="C:nucleus"/>
    <property type="evidence" value="ECO:0000318"/>
    <property type="project" value="GO_Central"/>
</dbReference>
<dbReference type="STRING" id="4072.A0A2G2ZYT1"/>
<comment type="caution">
    <text evidence="8">The sequence shown here is derived from an EMBL/GenBank/DDBJ whole genome shotgun (WGS) entry which is preliminary data.</text>
</comment>
<dbReference type="GO" id="GO:0009723">
    <property type="term" value="P:response to ethylene"/>
    <property type="evidence" value="ECO:0000318"/>
    <property type="project" value="GO_Central"/>
</dbReference>
<dbReference type="Proteomes" id="UP000222542">
    <property type="component" value="Unassembled WGS sequence"/>
</dbReference>
<evidence type="ECO:0000313" key="9">
    <source>
        <dbReference type="Proteomes" id="UP000222542"/>
    </source>
</evidence>